<dbReference type="AlphaFoldDB" id="A0A401JHK5"/>
<gene>
    <name evidence="2" type="ORF">SFMTTN_3305</name>
</gene>
<keyword evidence="3" id="KW-1185">Reference proteome</keyword>
<comment type="caution">
    <text evidence="2">The sequence shown here is derived from an EMBL/GenBank/DDBJ whole genome shotgun (WGS) entry which is preliminary data.</text>
</comment>
<feature type="signal peptide" evidence="1">
    <location>
        <begin position="1"/>
        <end position="18"/>
    </location>
</feature>
<evidence type="ECO:0000313" key="3">
    <source>
        <dbReference type="Proteomes" id="UP000286806"/>
    </source>
</evidence>
<dbReference type="SUPFAM" id="SSF53474">
    <property type="entry name" value="alpha/beta-Hydrolases"/>
    <property type="match status" value="1"/>
</dbReference>
<dbReference type="OrthoDB" id="9776279at2"/>
<name>A0A401JHK5_9PROT</name>
<dbReference type="Pfam" id="PF12048">
    <property type="entry name" value="DUF3530"/>
    <property type="match status" value="1"/>
</dbReference>
<evidence type="ECO:0000256" key="1">
    <source>
        <dbReference type="SAM" id="SignalP"/>
    </source>
</evidence>
<dbReference type="EMBL" id="BGOW01000044">
    <property type="protein sequence ID" value="GBL47465.1"/>
    <property type="molecule type" value="Genomic_DNA"/>
</dbReference>
<reference evidence="2 3" key="1">
    <citation type="journal article" date="2019" name="Front. Microbiol.">
        <title>Genomes of Neutrophilic Sulfur-Oxidizing Chemolithoautotrophs Representing 9 Proteobacterial Species From 8 Genera.</title>
        <authorList>
            <person name="Watanabe T."/>
            <person name="Kojima H."/>
            <person name="Umezawa K."/>
            <person name="Hori C."/>
            <person name="Takasuka T.E."/>
            <person name="Kato Y."/>
            <person name="Fukui M."/>
        </authorList>
    </citation>
    <scope>NUCLEOTIDE SEQUENCE [LARGE SCALE GENOMIC DNA]</scope>
    <source>
        <strain evidence="2 3">TTN</strain>
    </source>
</reference>
<dbReference type="RefSeq" id="WP_124706225.1">
    <property type="nucleotide sequence ID" value="NZ_BGOW01000044.1"/>
</dbReference>
<evidence type="ECO:0000313" key="2">
    <source>
        <dbReference type="EMBL" id="GBL47465.1"/>
    </source>
</evidence>
<dbReference type="Gene3D" id="3.40.50.1820">
    <property type="entry name" value="alpha/beta hydrolase"/>
    <property type="match status" value="1"/>
</dbReference>
<dbReference type="InterPro" id="IPR022529">
    <property type="entry name" value="DUF3530"/>
</dbReference>
<protein>
    <recommendedName>
        <fullName evidence="4">DUF3530 family protein</fullName>
    </recommendedName>
</protein>
<dbReference type="Proteomes" id="UP000286806">
    <property type="component" value="Unassembled WGS sequence"/>
</dbReference>
<organism evidence="2 3">
    <name type="scientific">Sulfuriferula multivorans</name>
    <dbReference type="NCBI Taxonomy" id="1559896"/>
    <lineage>
        <taxon>Bacteria</taxon>
        <taxon>Pseudomonadati</taxon>
        <taxon>Pseudomonadota</taxon>
        <taxon>Betaproteobacteria</taxon>
        <taxon>Nitrosomonadales</taxon>
        <taxon>Sulfuricellaceae</taxon>
        <taxon>Sulfuriferula</taxon>
    </lineage>
</organism>
<keyword evidence="1" id="KW-0732">Signal</keyword>
<evidence type="ECO:0008006" key="4">
    <source>
        <dbReference type="Google" id="ProtNLM"/>
    </source>
</evidence>
<feature type="chain" id="PRO_5019450269" description="DUF3530 family protein" evidence="1">
    <location>
        <begin position="19"/>
        <end position="246"/>
    </location>
</feature>
<proteinExistence type="predicted"/>
<accession>A0A401JHK5</accession>
<dbReference type="InterPro" id="IPR029058">
    <property type="entry name" value="AB_hydrolase_fold"/>
</dbReference>
<sequence>MRTLWMIVLLMMTSSAFAADASDYAREKKWADEVVPGVVVGDPVYLEQPNGHKFLTLYTPAKDARAALVIVHGMGIHPDWGLIGVLRSQLPDRGYTTLSVQMPVLDNAAKAAAYTATLPEAAQRLKLAVDFLKAKGYAKIGFVSHSMGSRMSYEYLSGRPDPAVKAWVAIGIPIRADYRKVNMPVLDLYGQNDLPDVLNNAAARKATLQGKPGSEQMQVARADHFFTDMDTQLVDIVATYLNQQFK</sequence>